<evidence type="ECO:0000256" key="1">
    <source>
        <dbReference type="RuleBase" id="RU363044"/>
    </source>
</evidence>
<comment type="cofactor">
    <cofactor evidence="1">
        <name>Mg(2+)</name>
        <dbReference type="ChEBI" id="CHEBI:18420"/>
    </cofactor>
</comment>
<protein>
    <recommendedName>
        <fullName evidence="1">ATP-dependent DNA helicase</fullName>
        <ecNumber evidence="1">5.6.2.3</ecNumber>
    </recommendedName>
</protein>
<proteinExistence type="inferred from homology"/>
<dbReference type="GO" id="GO:0016887">
    <property type="term" value="F:ATP hydrolysis activity"/>
    <property type="evidence" value="ECO:0007669"/>
    <property type="project" value="RHEA"/>
</dbReference>
<dbReference type="GO" id="GO:0043139">
    <property type="term" value="F:5'-3' DNA helicase activity"/>
    <property type="evidence" value="ECO:0007669"/>
    <property type="project" value="UniProtKB-EC"/>
</dbReference>
<dbReference type="OrthoDB" id="432234at2759"/>
<comment type="catalytic activity">
    <reaction evidence="1">
        <text>ATP + H2O = ADP + phosphate + H(+)</text>
        <dbReference type="Rhea" id="RHEA:13065"/>
        <dbReference type="ChEBI" id="CHEBI:15377"/>
        <dbReference type="ChEBI" id="CHEBI:15378"/>
        <dbReference type="ChEBI" id="CHEBI:30616"/>
        <dbReference type="ChEBI" id="CHEBI:43474"/>
        <dbReference type="ChEBI" id="CHEBI:456216"/>
        <dbReference type="EC" id="5.6.2.3"/>
    </reaction>
</comment>
<dbReference type="AlphaFoldDB" id="A0A2H3J4R3"/>
<gene>
    <name evidence="3" type="ORF">WOLCODRAFT_44878</name>
</gene>
<dbReference type="Pfam" id="PF05970">
    <property type="entry name" value="PIF1"/>
    <property type="match status" value="1"/>
</dbReference>
<keyword evidence="1" id="KW-0547">Nucleotide-binding</keyword>
<keyword evidence="1" id="KW-0378">Hydrolase</keyword>
<dbReference type="GO" id="GO:0000723">
    <property type="term" value="P:telomere maintenance"/>
    <property type="evidence" value="ECO:0007669"/>
    <property type="project" value="InterPro"/>
</dbReference>
<dbReference type="InterPro" id="IPR027417">
    <property type="entry name" value="P-loop_NTPase"/>
</dbReference>
<keyword evidence="1" id="KW-0347">Helicase</keyword>
<sequence>LNTEQCRAFDIIACHSMDHNAEQLRMFLGGAGGTGKPRVINALKDFLETCNQSRRFRLASFAGVAARNIAGTTLHAALNLDGRNKSK</sequence>
<keyword evidence="1" id="KW-0227">DNA damage</keyword>
<dbReference type="EMBL" id="KB467920">
    <property type="protein sequence ID" value="PCH37242.1"/>
    <property type="molecule type" value="Genomic_DNA"/>
</dbReference>
<keyword evidence="1" id="KW-0234">DNA repair</keyword>
<dbReference type="GO" id="GO:0005524">
    <property type="term" value="F:ATP binding"/>
    <property type="evidence" value="ECO:0007669"/>
    <property type="project" value="UniProtKB-KW"/>
</dbReference>
<dbReference type="Proteomes" id="UP000218811">
    <property type="component" value="Unassembled WGS sequence"/>
</dbReference>
<feature type="non-terminal residue" evidence="3">
    <location>
        <position position="87"/>
    </location>
</feature>
<dbReference type="Gene3D" id="3.40.50.300">
    <property type="entry name" value="P-loop containing nucleotide triphosphate hydrolases"/>
    <property type="match status" value="1"/>
</dbReference>
<feature type="non-terminal residue" evidence="3">
    <location>
        <position position="1"/>
    </location>
</feature>
<feature type="domain" description="DNA helicase Pif1-like DEAD-box helicase" evidence="2">
    <location>
        <begin position="1"/>
        <end position="79"/>
    </location>
</feature>
<evidence type="ECO:0000313" key="4">
    <source>
        <dbReference type="Proteomes" id="UP000218811"/>
    </source>
</evidence>
<organism evidence="3 4">
    <name type="scientific">Wolfiporia cocos (strain MD-104)</name>
    <name type="common">Brown rot fungus</name>
    <dbReference type="NCBI Taxonomy" id="742152"/>
    <lineage>
        <taxon>Eukaryota</taxon>
        <taxon>Fungi</taxon>
        <taxon>Dikarya</taxon>
        <taxon>Basidiomycota</taxon>
        <taxon>Agaricomycotina</taxon>
        <taxon>Agaricomycetes</taxon>
        <taxon>Polyporales</taxon>
        <taxon>Phaeolaceae</taxon>
        <taxon>Wolfiporia</taxon>
    </lineage>
</organism>
<comment type="similarity">
    <text evidence="1">Belongs to the helicase family.</text>
</comment>
<keyword evidence="1" id="KW-0067">ATP-binding</keyword>
<dbReference type="OMA" id="TEQSHAF"/>
<dbReference type="GO" id="GO:0006281">
    <property type="term" value="P:DNA repair"/>
    <property type="evidence" value="ECO:0007669"/>
    <property type="project" value="UniProtKB-KW"/>
</dbReference>
<dbReference type="GO" id="GO:0006310">
    <property type="term" value="P:DNA recombination"/>
    <property type="evidence" value="ECO:0007669"/>
    <property type="project" value="UniProtKB-KW"/>
</dbReference>
<keyword evidence="4" id="KW-1185">Reference proteome</keyword>
<evidence type="ECO:0000313" key="3">
    <source>
        <dbReference type="EMBL" id="PCH37242.1"/>
    </source>
</evidence>
<dbReference type="STRING" id="742152.A0A2H3J4R3"/>
<accession>A0A2H3J4R3</accession>
<dbReference type="InterPro" id="IPR010285">
    <property type="entry name" value="DNA_helicase_pif1-like_DEAD"/>
</dbReference>
<reference evidence="3 4" key="1">
    <citation type="journal article" date="2012" name="Science">
        <title>The Paleozoic origin of enzymatic lignin decomposition reconstructed from 31 fungal genomes.</title>
        <authorList>
            <person name="Floudas D."/>
            <person name="Binder M."/>
            <person name="Riley R."/>
            <person name="Barry K."/>
            <person name="Blanchette R.A."/>
            <person name="Henrissat B."/>
            <person name="Martinez A.T."/>
            <person name="Otillar R."/>
            <person name="Spatafora J.W."/>
            <person name="Yadav J.S."/>
            <person name="Aerts A."/>
            <person name="Benoit I."/>
            <person name="Boyd A."/>
            <person name="Carlson A."/>
            <person name="Copeland A."/>
            <person name="Coutinho P.M."/>
            <person name="de Vries R.P."/>
            <person name="Ferreira P."/>
            <person name="Findley K."/>
            <person name="Foster B."/>
            <person name="Gaskell J."/>
            <person name="Glotzer D."/>
            <person name="Gorecki P."/>
            <person name="Heitman J."/>
            <person name="Hesse C."/>
            <person name="Hori C."/>
            <person name="Igarashi K."/>
            <person name="Jurgens J.A."/>
            <person name="Kallen N."/>
            <person name="Kersten P."/>
            <person name="Kohler A."/>
            <person name="Kuees U."/>
            <person name="Kumar T.K.A."/>
            <person name="Kuo A."/>
            <person name="LaButti K."/>
            <person name="Larrondo L.F."/>
            <person name="Lindquist E."/>
            <person name="Ling A."/>
            <person name="Lombard V."/>
            <person name="Lucas S."/>
            <person name="Lundell T."/>
            <person name="Martin R."/>
            <person name="McLaughlin D.J."/>
            <person name="Morgenstern I."/>
            <person name="Morin E."/>
            <person name="Murat C."/>
            <person name="Nagy L.G."/>
            <person name="Nolan M."/>
            <person name="Ohm R.A."/>
            <person name="Patyshakuliyeva A."/>
            <person name="Rokas A."/>
            <person name="Ruiz-Duenas F.J."/>
            <person name="Sabat G."/>
            <person name="Salamov A."/>
            <person name="Samejima M."/>
            <person name="Schmutz J."/>
            <person name="Slot J.C."/>
            <person name="St John F."/>
            <person name="Stenlid J."/>
            <person name="Sun H."/>
            <person name="Sun S."/>
            <person name="Syed K."/>
            <person name="Tsang A."/>
            <person name="Wiebenga A."/>
            <person name="Young D."/>
            <person name="Pisabarro A."/>
            <person name="Eastwood D.C."/>
            <person name="Martin F."/>
            <person name="Cullen D."/>
            <person name="Grigoriev I.V."/>
            <person name="Hibbett D.S."/>
        </authorList>
    </citation>
    <scope>NUCLEOTIDE SEQUENCE [LARGE SCALE GENOMIC DNA]</scope>
    <source>
        <strain evidence="3 4">MD-104</strain>
    </source>
</reference>
<name>A0A2H3J4R3_WOLCO</name>
<evidence type="ECO:0000259" key="2">
    <source>
        <dbReference type="Pfam" id="PF05970"/>
    </source>
</evidence>
<keyword evidence="1" id="KW-0233">DNA recombination</keyword>
<dbReference type="EC" id="5.6.2.3" evidence="1"/>